<comment type="caution">
    <text evidence="2">The sequence shown here is derived from an EMBL/GenBank/DDBJ whole genome shotgun (WGS) entry which is preliminary data.</text>
</comment>
<feature type="compositionally biased region" description="Basic and acidic residues" evidence="1">
    <location>
        <begin position="1"/>
        <end position="11"/>
    </location>
</feature>
<reference evidence="2 3" key="1">
    <citation type="submission" date="2016-08" db="EMBL/GenBank/DDBJ databases">
        <title>Complete genome sequence of Streptomyces agglomeratus strain 6-3-2, a novel anti-MRSA actinomycete isolated from Wuli of Tebit, China.</title>
        <authorList>
            <person name="Chen X."/>
        </authorList>
    </citation>
    <scope>NUCLEOTIDE SEQUENCE [LARGE SCALE GENOMIC DNA]</scope>
    <source>
        <strain evidence="2 3">6-3-2</strain>
    </source>
</reference>
<keyword evidence="3" id="KW-1185">Reference proteome</keyword>
<evidence type="ECO:0000256" key="1">
    <source>
        <dbReference type="SAM" id="MobiDB-lite"/>
    </source>
</evidence>
<proteinExistence type="predicted"/>
<gene>
    <name evidence="2" type="ORF">AS594_01315</name>
</gene>
<evidence type="ECO:0000313" key="2">
    <source>
        <dbReference type="EMBL" id="OEJ23342.1"/>
    </source>
</evidence>
<organism evidence="2 3">
    <name type="scientific">Streptomyces agglomeratus</name>
    <dbReference type="NCBI Taxonomy" id="285458"/>
    <lineage>
        <taxon>Bacteria</taxon>
        <taxon>Bacillati</taxon>
        <taxon>Actinomycetota</taxon>
        <taxon>Actinomycetes</taxon>
        <taxon>Kitasatosporales</taxon>
        <taxon>Streptomycetaceae</taxon>
        <taxon>Streptomyces</taxon>
    </lineage>
</organism>
<name>A0A1E5P1F9_9ACTN</name>
<dbReference type="AlphaFoldDB" id="A0A1E5P1F9"/>
<evidence type="ECO:0000313" key="3">
    <source>
        <dbReference type="Proteomes" id="UP000095759"/>
    </source>
</evidence>
<protein>
    <submittedName>
        <fullName evidence="2">Uncharacterized protein</fullName>
    </submittedName>
</protein>
<accession>A0A1E5P1F9</accession>
<dbReference type="EMBL" id="MEHJ01000001">
    <property type="protein sequence ID" value="OEJ23342.1"/>
    <property type="molecule type" value="Genomic_DNA"/>
</dbReference>
<feature type="region of interest" description="Disordered" evidence="1">
    <location>
        <begin position="1"/>
        <end position="20"/>
    </location>
</feature>
<sequence length="84" mass="9127">MRPGGDHERKPLSFGSPNRFTDGDIALLLLGTLHEQLFKSICDDDGPLIGDKLPPHPVAVSTREKVGVDHLAEPLPTSFCEVKP</sequence>
<dbReference type="Proteomes" id="UP000095759">
    <property type="component" value="Unassembled WGS sequence"/>
</dbReference>